<comment type="caution">
    <text evidence="2">The sequence shown here is derived from an EMBL/GenBank/DDBJ whole genome shotgun (WGS) entry which is preliminary data.</text>
</comment>
<accession>A0A554VEQ8</accession>
<reference evidence="2 3" key="1">
    <citation type="submission" date="2019-07" db="EMBL/GenBank/DDBJ databases">
        <title>The draft genome sequence of Aquimarina algiphila M91.</title>
        <authorList>
            <person name="Meng X."/>
        </authorList>
    </citation>
    <scope>NUCLEOTIDE SEQUENCE [LARGE SCALE GENOMIC DNA]</scope>
    <source>
        <strain evidence="2 3">M91</strain>
    </source>
</reference>
<keyword evidence="1" id="KW-0732">Signal</keyword>
<organism evidence="2 3">
    <name type="scientific">Aquimarina algiphila</name>
    <dbReference type="NCBI Taxonomy" id="2047982"/>
    <lineage>
        <taxon>Bacteria</taxon>
        <taxon>Pseudomonadati</taxon>
        <taxon>Bacteroidota</taxon>
        <taxon>Flavobacteriia</taxon>
        <taxon>Flavobacteriales</taxon>
        <taxon>Flavobacteriaceae</taxon>
        <taxon>Aquimarina</taxon>
    </lineage>
</organism>
<keyword evidence="3" id="KW-1185">Reference proteome</keyword>
<dbReference type="PROSITE" id="PS51257">
    <property type="entry name" value="PROKAR_LIPOPROTEIN"/>
    <property type="match status" value="1"/>
</dbReference>
<dbReference type="OrthoDB" id="1164350at2"/>
<sequence length="567" mass="62016">MKLKIWSLLLLVIFYSCTTEENDLDESINPNSISFTEAIANLEDKTGVIIAENTVTFTEHLTIPENVILNFNVRDRMIINAGVTVTINGIISAGKFQIFEIAAGGKVNGCPQIEYVTPHWWGVDDTGTNPISDIFQTSIESFPCIKKFVASGSFLVNKEILLSVNGRHYDFNGSTFIGVTTGTDNGGLITIGGRDFSINDKHSVEDVTLTGGTYIPKFNHDNSLGILHAKNIKISNVTIKGENSLRGIAMQNPNSTISSNPAIENVIIENVIQTGGVNAINIDINNGIAKNIVVDNIIASSINEINPQAHILDKEASFRISSNGDHLRIKNLTISNVVLDDIYQGFELKGVKANISNVQIQNVEHRGINIQFPDVINLNDIEITGVSNQTDAIVGVGPSASLSNELNFSNIKVNGTFKRAIWNFIKNTRFNRLSISGNFMYGIDNNAKNSVYKDINISSSTSTLDYTAIYNAISGMDSNFSGTINGKYEYGIINAAKNSIMDFQINGSFSNAAVFTFFNGNGYSSIYKAYINLSDSSKHINSYRTGDIYQIYVYDATTDTYTLNPAP</sequence>
<feature type="signal peptide" evidence="1">
    <location>
        <begin position="1"/>
        <end position="21"/>
    </location>
</feature>
<evidence type="ECO:0000313" key="3">
    <source>
        <dbReference type="Proteomes" id="UP000318833"/>
    </source>
</evidence>
<dbReference type="RefSeq" id="WP_143917975.1">
    <property type="nucleotide sequence ID" value="NZ_CANMIK010000063.1"/>
</dbReference>
<dbReference type="AlphaFoldDB" id="A0A554VEQ8"/>
<evidence type="ECO:0000256" key="1">
    <source>
        <dbReference type="SAM" id="SignalP"/>
    </source>
</evidence>
<feature type="chain" id="PRO_5021898729" description="Right-handed parallel beta-helix repeat-containing protein" evidence="1">
    <location>
        <begin position="22"/>
        <end position="567"/>
    </location>
</feature>
<evidence type="ECO:0008006" key="4">
    <source>
        <dbReference type="Google" id="ProtNLM"/>
    </source>
</evidence>
<evidence type="ECO:0000313" key="2">
    <source>
        <dbReference type="EMBL" id="TSE05584.1"/>
    </source>
</evidence>
<dbReference type="EMBL" id="VLNR01000058">
    <property type="protein sequence ID" value="TSE05584.1"/>
    <property type="molecule type" value="Genomic_DNA"/>
</dbReference>
<gene>
    <name evidence="2" type="ORF">FOF46_22310</name>
</gene>
<proteinExistence type="predicted"/>
<dbReference type="Proteomes" id="UP000318833">
    <property type="component" value="Unassembled WGS sequence"/>
</dbReference>
<name>A0A554VEQ8_9FLAO</name>
<protein>
    <recommendedName>
        <fullName evidence="4">Right-handed parallel beta-helix repeat-containing protein</fullName>
    </recommendedName>
</protein>